<sequence length="215" mass="24138">MNCGSPKNTSGFYEFIPEDGSIVDLTQPGLFSRRQLVAIFRRRGFDCLLSTIHPDTNSLIKAYYDHIIPLPCRNRTKSSTLPLINQKVNQIQRLPSSSTDRNLKHDRQIVSSTTQRLKWESGTPSISLHREKRQKNDLDKLIIISNPNWPTSGVTSIPKNSATTPEEVSKSRLHGKRPSSPSPLPVLSPPPLKRPKINRNFANLAPLKCNGKQPT</sequence>
<reference evidence="2 3" key="2">
    <citation type="submission" date="2018-11" db="EMBL/GenBank/DDBJ databases">
        <authorList>
            <consortium name="Pathogen Informatics"/>
        </authorList>
    </citation>
    <scope>NUCLEOTIDE SEQUENCE [LARGE SCALE GENOMIC DNA]</scope>
</reference>
<evidence type="ECO:0000313" key="3">
    <source>
        <dbReference type="Proteomes" id="UP000282613"/>
    </source>
</evidence>
<evidence type="ECO:0000256" key="1">
    <source>
        <dbReference type="SAM" id="MobiDB-lite"/>
    </source>
</evidence>
<organism evidence="4">
    <name type="scientific">Taenia asiatica</name>
    <name type="common">Asian tapeworm</name>
    <dbReference type="NCBI Taxonomy" id="60517"/>
    <lineage>
        <taxon>Eukaryota</taxon>
        <taxon>Metazoa</taxon>
        <taxon>Spiralia</taxon>
        <taxon>Lophotrochozoa</taxon>
        <taxon>Platyhelminthes</taxon>
        <taxon>Cestoda</taxon>
        <taxon>Eucestoda</taxon>
        <taxon>Cyclophyllidea</taxon>
        <taxon>Taeniidae</taxon>
        <taxon>Taenia</taxon>
    </lineage>
</organism>
<feature type="region of interest" description="Disordered" evidence="1">
    <location>
        <begin position="152"/>
        <end position="215"/>
    </location>
</feature>
<gene>
    <name evidence="2" type="ORF">TASK_LOCUS8955</name>
</gene>
<dbReference type="WBParaSite" id="TASK_0000895401-mRNA-1">
    <property type="protein sequence ID" value="TASK_0000895401-mRNA-1"/>
    <property type="gene ID" value="TASK_0000895401"/>
</dbReference>
<name>A0A0R3WDU8_TAEAS</name>
<keyword evidence="3" id="KW-1185">Reference proteome</keyword>
<dbReference type="EMBL" id="UYRS01018939">
    <property type="protein sequence ID" value="VDK41374.1"/>
    <property type="molecule type" value="Genomic_DNA"/>
</dbReference>
<dbReference type="Proteomes" id="UP000282613">
    <property type="component" value="Unassembled WGS sequence"/>
</dbReference>
<reference evidence="4" key="1">
    <citation type="submission" date="2017-02" db="UniProtKB">
        <authorList>
            <consortium name="WormBaseParasite"/>
        </authorList>
    </citation>
    <scope>IDENTIFICATION</scope>
</reference>
<feature type="compositionally biased region" description="Pro residues" evidence="1">
    <location>
        <begin position="180"/>
        <end position="192"/>
    </location>
</feature>
<evidence type="ECO:0000313" key="4">
    <source>
        <dbReference type="WBParaSite" id="TASK_0000895401-mRNA-1"/>
    </source>
</evidence>
<protein>
    <submittedName>
        <fullName evidence="4">Ashwin</fullName>
    </submittedName>
</protein>
<feature type="compositionally biased region" description="Polar residues" evidence="1">
    <location>
        <begin position="152"/>
        <end position="166"/>
    </location>
</feature>
<proteinExistence type="predicted"/>
<accession>A0A0R3WDU8</accession>
<evidence type="ECO:0000313" key="2">
    <source>
        <dbReference type="EMBL" id="VDK41374.1"/>
    </source>
</evidence>
<dbReference type="AlphaFoldDB" id="A0A0R3WDU8"/>
<dbReference type="OrthoDB" id="6242626at2759"/>